<dbReference type="AlphaFoldDB" id="A0A0D1YE44"/>
<evidence type="ECO:0000259" key="3">
    <source>
        <dbReference type="PROSITE" id="PS51471"/>
    </source>
</evidence>
<dbReference type="OrthoDB" id="288590at2759"/>
<dbReference type="GO" id="GO:0016491">
    <property type="term" value="F:oxidoreductase activity"/>
    <property type="evidence" value="ECO:0007669"/>
    <property type="project" value="UniProtKB-KW"/>
</dbReference>
<proteinExistence type="inferred from homology"/>
<dbReference type="Gene3D" id="2.60.120.330">
    <property type="entry name" value="B-lactam Antibiotic, Isopenicillin N Synthase, Chain"/>
    <property type="match status" value="1"/>
</dbReference>
<dbReference type="InterPro" id="IPR027443">
    <property type="entry name" value="IPNS-like_sf"/>
</dbReference>
<dbReference type="PANTHER" id="PTHR47990">
    <property type="entry name" value="2-OXOGLUTARATE (2OG) AND FE(II)-DEPENDENT OXYGENASE SUPERFAMILY PROTEIN-RELATED"/>
    <property type="match status" value="1"/>
</dbReference>
<keyword evidence="2" id="KW-0408">Iron</keyword>
<name>A0A0D1YE44_9EURO</name>
<comment type="similarity">
    <text evidence="1 2">Belongs to the iron/ascorbate-dependent oxidoreductase family.</text>
</comment>
<dbReference type="STRING" id="1016849.A0A0D1YE44"/>
<dbReference type="InterPro" id="IPR005123">
    <property type="entry name" value="Oxoglu/Fe-dep_dioxygenase_dom"/>
</dbReference>
<keyword evidence="2" id="KW-0479">Metal-binding</keyword>
<evidence type="ECO:0000256" key="2">
    <source>
        <dbReference type="RuleBase" id="RU003682"/>
    </source>
</evidence>
<dbReference type="GO" id="GO:0046872">
    <property type="term" value="F:metal ion binding"/>
    <property type="evidence" value="ECO:0007669"/>
    <property type="project" value="UniProtKB-KW"/>
</dbReference>
<dbReference type="InterPro" id="IPR044861">
    <property type="entry name" value="IPNS-like_FE2OG_OXY"/>
</dbReference>
<dbReference type="Pfam" id="PF14226">
    <property type="entry name" value="DIOX_N"/>
    <property type="match status" value="1"/>
</dbReference>
<dbReference type="InterPro" id="IPR050231">
    <property type="entry name" value="Iron_ascorbate_oxido_reductase"/>
</dbReference>
<dbReference type="Proteomes" id="UP000053599">
    <property type="component" value="Unassembled WGS sequence"/>
</dbReference>
<dbReference type="SUPFAM" id="SSF51197">
    <property type="entry name" value="Clavaminate synthase-like"/>
    <property type="match status" value="1"/>
</dbReference>
<dbReference type="EMBL" id="KN846953">
    <property type="protein sequence ID" value="KIV81242.1"/>
    <property type="molecule type" value="Genomic_DNA"/>
</dbReference>
<keyword evidence="2" id="KW-0560">Oxidoreductase</keyword>
<dbReference type="HOGENOM" id="CLU_010119_6_3_1"/>
<evidence type="ECO:0000313" key="4">
    <source>
        <dbReference type="EMBL" id="KIV81242.1"/>
    </source>
</evidence>
<dbReference type="InterPro" id="IPR026992">
    <property type="entry name" value="DIOX_N"/>
</dbReference>
<reference evidence="4 5" key="1">
    <citation type="submission" date="2015-01" db="EMBL/GenBank/DDBJ databases">
        <title>The Genome Sequence of Exophiala sideris CBS121828.</title>
        <authorList>
            <consortium name="The Broad Institute Genomics Platform"/>
            <person name="Cuomo C."/>
            <person name="de Hoog S."/>
            <person name="Gorbushina A."/>
            <person name="Stielow B."/>
            <person name="Teixiera M."/>
            <person name="Abouelleil A."/>
            <person name="Chapman S.B."/>
            <person name="Priest M."/>
            <person name="Young S.K."/>
            <person name="Wortman J."/>
            <person name="Nusbaum C."/>
            <person name="Birren B."/>
        </authorList>
    </citation>
    <scope>NUCLEOTIDE SEQUENCE [LARGE SCALE GENOMIC DNA]</scope>
    <source>
        <strain evidence="4 5">CBS 121828</strain>
    </source>
</reference>
<sequence length="306" mass="34853">MGINDWDNDDQPAREVDLDWKSVVGDFDTIPVIDVGGIRSDVLEERQEVARHIREACTRVDFFYIQNHGIPLHLVNGVFQLAEKFFALPLEQKMEIYIENSPNFKGYTPVGASGKPGPDGKGNQNEAFEWGHDPQLNDDPDDNCCDPYMKSANRWPQEPAGFEEYLSLYYREMRDFGRLMTKTIALSLGLREDYFERDISHPGCTAVMAHYPPQELDSLSRGLDAHTDSEFFTILASGPVRALEVANKSGQWISAPPKAGTFIVNVGDQLQVFSNDLYVSTRHRVMNYTCEEQYSVPFFIRRITRL</sequence>
<evidence type="ECO:0000313" key="5">
    <source>
        <dbReference type="Proteomes" id="UP000053599"/>
    </source>
</evidence>
<dbReference type="PROSITE" id="PS51471">
    <property type="entry name" value="FE2OG_OXY"/>
    <property type="match status" value="1"/>
</dbReference>
<dbReference type="Pfam" id="PF03171">
    <property type="entry name" value="2OG-FeII_Oxy"/>
    <property type="match status" value="1"/>
</dbReference>
<accession>A0A0D1YE44</accession>
<protein>
    <recommendedName>
        <fullName evidence="3">Fe2OG dioxygenase domain-containing protein</fullName>
    </recommendedName>
</protein>
<dbReference type="GO" id="GO:0044283">
    <property type="term" value="P:small molecule biosynthetic process"/>
    <property type="evidence" value="ECO:0007669"/>
    <property type="project" value="UniProtKB-ARBA"/>
</dbReference>
<organism evidence="4 5">
    <name type="scientific">Exophiala sideris</name>
    <dbReference type="NCBI Taxonomy" id="1016849"/>
    <lineage>
        <taxon>Eukaryota</taxon>
        <taxon>Fungi</taxon>
        <taxon>Dikarya</taxon>
        <taxon>Ascomycota</taxon>
        <taxon>Pezizomycotina</taxon>
        <taxon>Eurotiomycetes</taxon>
        <taxon>Chaetothyriomycetidae</taxon>
        <taxon>Chaetothyriales</taxon>
        <taxon>Herpotrichiellaceae</taxon>
        <taxon>Exophiala</taxon>
    </lineage>
</organism>
<feature type="domain" description="Fe2OG dioxygenase" evidence="3">
    <location>
        <begin position="198"/>
        <end position="302"/>
    </location>
</feature>
<dbReference type="PRINTS" id="PR00682">
    <property type="entry name" value="IPNSYNTHASE"/>
</dbReference>
<evidence type="ECO:0000256" key="1">
    <source>
        <dbReference type="ARBA" id="ARBA00008056"/>
    </source>
</evidence>
<gene>
    <name evidence="4" type="ORF">PV11_08668</name>
</gene>